<reference evidence="2 3" key="1">
    <citation type="submission" date="2019-06" db="EMBL/GenBank/DDBJ databases">
        <title>Sequencing the genomes of 1000 actinobacteria strains.</title>
        <authorList>
            <person name="Klenk H.-P."/>
        </authorList>
    </citation>
    <scope>NUCLEOTIDE SEQUENCE [LARGE SCALE GENOMIC DNA]</scope>
    <source>
        <strain evidence="2 3">DSM 45015</strain>
    </source>
</reference>
<comment type="caution">
    <text evidence="2">The sequence shown here is derived from an EMBL/GenBank/DDBJ whole genome shotgun (WGS) entry which is preliminary data.</text>
</comment>
<keyword evidence="1" id="KW-0560">Oxidoreductase</keyword>
<dbReference type="InterPro" id="IPR036188">
    <property type="entry name" value="FAD/NAD-bd_sf"/>
</dbReference>
<dbReference type="Pfam" id="PF13738">
    <property type="entry name" value="Pyr_redox_3"/>
    <property type="match status" value="1"/>
</dbReference>
<dbReference type="GO" id="GO:0050661">
    <property type="term" value="F:NADP binding"/>
    <property type="evidence" value="ECO:0007669"/>
    <property type="project" value="InterPro"/>
</dbReference>
<evidence type="ECO:0000313" key="3">
    <source>
        <dbReference type="Proteomes" id="UP000317422"/>
    </source>
</evidence>
<dbReference type="GO" id="GO:0004497">
    <property type="term" value="F:monooxygenase activity"/>
    <property type="evidence" value="ECO:0007669"/>
    <property type="project" value="TreeGrafter"/>
</dbReference>
<proteinExistence type="predicted"/>
<accession>A0A543NN33</accession>
<dbReference type="AlphaFoldDB" id="A0A543NN33"/>
<organism evidence="2 3">
    <name type="scientific">Haloactinospora alba</name>
    <dbReference type="NCBI Taxonomy" id="405555"/>
    <lineage>
        <taxon>Bacteria</taxon>
        <taxon>Bacillati</taxon>
        <taxon>Actinomycetota</taxon>
        <taxon>Actinomycetes</taxon>
        <taxon>Streptosporangiales</taxon>
        <taxon>Nocardiopsidaceae</taxon>
        <taxon>Haloactinospora</taxon>
    </lineage>
</organism>
<name>A0A543NN33_9ACTN</name>
<dbReference type="OrthoDB" id="4328825at2"/>
<dbReference type="GO" id="GO:0050660">
    <property type="term" value="F:flavin adenine dinucleotide binding"/>
    <property type="evidence" value="ECO:0007669"/>
    <property type="project" value="InterPro"/>
</dbReference>
<evidence type="ECO:0000256" key="1">
    <source>
        <dbReference type="ARBA" id="ARBA00023002"/>
    </source>
</evidence>
<protein>
    <submittedName>
        <fullName evidence="2">Putative flavoprotein involved in K+ transport</fullName>
    </submittedName>
</protein>
<dbReference type="EMBL" id="VFQC01000001">
    <property type="protein sequence ID" value="TQN33236.1"/>
    <property type="molecule type" value="Genomic_DNA"/>
</dbReference>
<dbReference type="InterPro" id="IPR050982">
    <property type="entry name" value="Auxin_biosynth/cation_transpt"/>
</dbReference>
<gene>
    <name evidence="2" type="ORF">FHX37_3241</name>
</gene>
<evidence type="ECO:0000313" key="2">
    <source>
        <dbReference type="EMBL" id="TQN33236.1"/>
    </source>
</evidence>
<keyword evidence="3" id="KW-1185">Reference proteome</keyword>
<dbReference type="Proteomes" id="UP000317422">
    <property type="component" value="Unassembled WGS sequence"/>
</dbReference>
<dbReference type="PANTHER" id="PTHR43539:SF78">
    <property type="entry name" value="FLAVIN-CONTAINING MONOOXYGENASE"/>
    <property type="match status" value="1"/>
</dbReference>
<dbReference type="SUPFAM" id="SSF51905">
    <property type="entry name" value="FAD/NAD(P)-binding domain"/>
    <property type="match status" value="2"/>
</dbReference>
<dbReference type="PANTHER" id="PTHR43539">
    <property type="entry name" value="FLAVIN-BINDING MONOOXYGENASE-LIKE PROTEIN (AFU_ORTHOLOGUE AFUA_4G09220)"/>
    <property type="match status" value="1"/>
</dbReference>
<sequence>MIGRMDTPHNRVVIVGGGQSGLAAARAARDTGLHPVVLEAGPRPTGAWPHHYDSLTLFSPARHSAMPGLPFPGDPDRYPGRDEVADYLERYAHGLGTDIRTNTTVETVEAGSHGFTVRTTRGEEIPAEGVVAASGSFTNPHLPALPGQDGFTGELLHAADYREPAPYSGKRVVIVGGGNSAVQIGYELSGKAASVTLATRQPVRFLHQRHNGRDLHDWITQSGFDHLPPEWLARAVGGTLVMETGDYRSALETGRMRRVPVFDAFDGDSLVWSDGTREPADTVLFATGYRPSLGYLERLGALDSDGAPRNTGGVSTTHPGLVYVGLEFQRSFSSNTLRGVHRDAQHVMAPLAAHVHGAPATVGL</sequence>
<dbReference type="Gene3D" id="3.50.50.60">
    <property type="entry name" value="FAD/NAD(P)-binding domain"/>
    <property type="match status" value="1"/>
</dbReference>
<dbReference type="InterPro" id="IPR000960">
    <property type="entry name" value="Flavin_mOase"/>
</dbReference>
<dbReference type="PRINTS" id="PR00370">
    <property type="entry name" value="FMOXYGENASE"/>
</dbReference>